<gene>
    <name evidence="2" type="ORF">JX360_06300</name>
</gene>
<organism evidence="2 3">
    <name type="scientific">Thermostichus vulcanus str. 'Rupite'</name>
    <dbReference type="NCBI Taxonomy" id="2813851"/>
    <lineage>
        <taxon>Bacteria</taxon>
        <taxon>Bacillati</taxon>
        <taxon>Cyanobacteriota</taxon>
        <taxon>Cyanophyceae</taxon>
        <taxon>Thermostichales</taxon>
        <taxon>Thermostichaceae</taxon>
        <taxon>Thermostichus</taxon>
    </lineage>
</organism>
<evidence type="ECO:0000313" key="2">
    <source>
        <dbReference type="EMBL" id="MCJ2542520.1"/>
    </source>
</evidence>
<evidence type="ECO:0000313" key="3">
    <source>
        <dbReference type="Proteomes" id="UP000830835"/>
    </source>
</evidence>
<reference evidence="2" key="1">
    <citation type="submission" date="2021-02" db="EMBL/GenBank/DDBJ databases">
        <title>The CRISPR/cas machinery reduction and long-range gene transfer in the hot spring cyanobacterium Synechococcus.</title>
        <authorList>
            <person name="Dvorak P."/>
            <person name="Jahodarova E."/>
            <person name="Hasler P."/>
            <person name="Poulickova A."/>
        </authorList>
    </citation>
    <scope>NUCLEOTIDE SEQUENCE</scope>
    <source>
        <strain evidence="2">Rupite</strain>
    </source>
</reference>
<evidence type="ECO:0000256" key="1">
    <source>
        <dbReference type="SAM" id="Phobius"/>
    </source>
</evidence>
<feature type="transmembrane region" description="Helical" evidence="1">
    <location>
        <begin position="20"/>
        <end position="46"/>
    </location>
</feature>
<dbReference type="Proteomes" id="UP000830835">
    <property type="component" value="Unassembled WGS sequence"/>
</dbReference>
<keyword evidence="1" id="KW-1133">Transmembrane helix</keyword>
<protein>
    <submittedName>
        <fullName evidence="2">Uncharacterized protein</fullName>
    </submittedName>
</protein>
<keyword evidence="1" id="KW-0812">Transmembrane</keyword>
<keyword evidence="3" id="KW-1185">Reference proteome</keyword>
<dbReference type="EMBL" id="JAFIRA010000011">
    <property type="protein sequence ID" value="MCJ2542520.1"/>
    <property type="molecule type" value="Genomic_DNA"/>
</dbReference>
<sequence>MSERETVLWMWVQGLGLNLSGLALLAATGTVFGPVGWTGTGVAIMLKLIGDGQLIRGYWLWQSQQQQLGSPSEQAPVT</sequence>
<dbReference type="RefSeq" id="WP_244349794.1">
    <property type="nucleotide sequence ID" value="NZ_JAFIRA010000011.1"/>
</dbReference>
<name>A0ABT0C9R5_THEVL</name>
<accession>A0ABT0C9R5</accession>
<proteinExistence type="predicted"/>
<keyword evidence="1" id="KW-0472">Membrane</keyword>
<comment type="caution">
    <text evidence="2">The sequence shown here is derived from an EMBL/GenBank/DDBJ whole genome shotgun (WGS) entry which is preliminary data.</text>
</comment>